<dbReference type="SUPFAM" id="SSF140860">
    <property type="entry name" value="Pseudo ankyrin repeat-like"/>
    <property type="match status" value="1"/>
</dbReference>
<dbReference type="OrthoDB" id="10685622at2759"/>
<evidence type="ECO:0000313" key="1">
    <source>
        <dbReference type="EMBL" id="KAG5179446.1"/>
    </source>
</evidence>
<keyword evidence="2" id="KW-1185">Reference proteome</keyword>
<dbReference type="InterPro" id="IPR052050">
    <property type="entry name" value="SecEffector_AnkRepeat"/>
</dbReference>
<organism evidence="1 2">
    <name type="scientific">Tribonema minus</name>
    <dbReference type="NCBI Taxonomy" id="303371"/>
    <lineage>
        <taxon>Eukaryota</taxon>
        <taxon>Sar</taxon>
        <taxon>Stramenopiles</taxon>
        <taxon>Ochrophyta</taxon>
        <taxon>PX clade</taxon>
        <taxon>Xanthophyceae</taxon>
        <taxon>Tribonematales</taxon>
        <taxon>Tribonemataceae</taxon>
        <taxon>Tribonema</taxon>
    </lineage>
</organism>
<dbReference type="Gene3D" id="3.80.10.10">
    <property type="entry name" value="Ribonuclease Inhibitor"/>
    <property type="match status" value="2"/>
</dbReference>
<dbReference type="Gene3D" id="1.25.40.20">
    <property type="entry name" value="Ankyrin repeat-containing domain"/>
    <property type="match status" value="1"/>
</dbReference>
<sequence>MLQARRQQLLKGISARGHLEVLQWAHASGCDLTSSTCAAAARGGHLEVLKWARSAGCEWNVETCSGAAAGGHLHILQYARSRGCAWTYSTCYSAAYHGRLQLQWAHASGCPFHPTMYSAAARAGHVHGLQWLRDEGRRFDPSACTAAVEAGRLDTLQWLRARGCPLKVPMDHAMEEDRIRVFTPTGSSSQQEIVHLVSDSTKSVILYRLLEDISRRRIRCLTLDGDFTGMQQRPLSLPPSLVQLELNGFRGELGPTPPSLQRLYLCAFREIHDEANIPHPLLTDIDDGDAVQRFLQEAAQIVEAMLPTLRSLHLCGLRALDSECIRIRACVRALWGLSHPHLEYFGLLDWTLCWADLVPLLSSPAVAELDVEFCTFSDDGGDAIAIPWLPEGLSSLSVRTCFSEAVDWVFRELPRSLRHLLVLVDNAESGIVFQHPLPPLLESLVVENEGHVSVTARVLPAGLCELQVGGFQLERLGELPPRLRELTLRRYQHRIPPLPDTLETLVLDGCTHHAVDVPDSVRSLSLYWHMPRPAPPLPARWPARLECLVYWAIGASDDAPEPCIDRLLPPTLTELELSGCTYLTDLPQALQILHLGRGFSQQLQLAGSFTVNVNSHKFRND</sequence>
<gene>
    <name evidence="1" type="ORF">JKP88DRAFT_326956</name>
</gene>
<dbReference type="EMBL" id="JAFCMP010000468">
    <property type="protein sequence ID" value="KAG5179446.1"/>
    <property type="molecule type" value="Genomic_DNA"/>
</dbReference>
<dbReference type="InterPro" id="IPR036770">
    <property type="entry name" value="Ankyrin_rpt-contain_sf"/>
</dbReference>
<dbReference type="SUPFAM" id="SSF52058">
    <property type="entry name" value="L domain-like"/>
    <property type="match status" value="1"/>
</dbReference>
<dbReference type="InterPro" id="IPR032675">
    <property type="entry name" value="LRR_dom_sf"/>
</dbReference>
<protein>
    <submittedName>
        <fullName evidence="1">Uncharacterized protein</fullName>
    </submittedName>
</protein>
<dbReference type="Proteomes" id="UP000664859">
    <property type="component" value="Unassembled WGS sequence"/>
</dbReference>
<name>A0A835YPZ1_9STRA</name>
<comment type="caution">
    <text evidence="1">The sequence shown here is derived from an EMBL/GenBank/DDBJ whole genome shotgun (WGS) entry which is preliminary data.</text>
</comment>
<evidence type="ECO:0000313" key="2">
    <source>
        <dbReference type="Proteomes" id="UP000664859"/>
    </source>
</evidence>
<dbReference type="PANTHER" id="PTHR46586">
    <property type="entry name" value="ANKYRIN REPEAT-CONTAINING PROTEIN"/>
    <property type="match status" value="1"/>
</dbReference>
<reference evidence="1" key="1">
    <citation type="submission" date="2021-02" db="EMBL/GenBank/DDBJ databases">
        <title>First Annotated Genome of the Yellow-green Alga Tribonema minus.</title>
        <authorList>
            <person name="Mahan K.M."/>
        </authorList>
    </citation>
    <scope>NUCLEOTIDE SEQUENCE</scope>
    <source>
        <strain evidence="1">UTEX B ZZ1240</strain>
    </source>
</reference>
<accession>A0A835YPZ1</accession>
<dbReference type="AlphaFoldDB" id="A0A835YPZ1"/>
<dbReference type="PANTHER" id="PTHR46586:SF3">
    <property type="entry name" value="ANKYRIN REPEAT-CONTAINING PROTEIN"/>
    <property type="match status" value="1"/>
</dbReference>
<proteinExistence type="predicted"/>